<comment type="caution">
    <text evidence="2">The sequence shown here is derived from an EMBL/GenBank/DDBJ whole genome shotgun (WGS) entry which is preliminary data.</text>
</comment>
<feature type="transmembrane region" description="Helical" evidence="1">
    <location>
        <begin position="6"/>
        <end position="28"/>
    </location>
</feature>
<reference evidence="2" key="1">
    <citation type="journal article" date="2021" name="PeerJ">
        <title>Extensive microbial diversity within the chicken gut microbiome revealed by metagenomics and culture.</title>
        <authorList>
            <person name="Gilroy R."/>
            <person name="Ravi A."/>
            <person name="Getino M."/>
            <person name="Pursley I."/>
            <person name="Horton D.L."/>
            <person name="Alikhan N.F."/>
            <person name="Baker D."/>
            <person name="Gharbi K."/>
            <person name="Hall N."/>
            <person name="Watson M."/>
            <person name="Adriaenssens E.M."/>
            <person name="Foster-Nyarko E."/>
            <person name="Jarju S."/>
            <person name="Secka A."/>
            <person name="Antonio M."/>
            <person name="Oren A."/>
            <person name="Chaudhuri R.R."/>
            <person name="La Ragione R."/>
            <person name="Hildebrand F."/>
            <person name="Pallen M.J."/>
        </authorList>
    </citation>
    <scope>NUCLEOTIDE SEQUENCE</scope>
    <source>
        <strain evidence="2">ChiSxjej1B13-11774</strain>
    </source>
</reference>
<evidence type="ECO:0000256" key="1">
    <source>
        <dbReference type="SAM" id="Phobius"/>
    </source>
</evidence>
<proteinExistence type="predicted"/>
<dbReference type="Proteomes" id="UP000824048">
    <property type="component" value="Unassembled WGS sequence"/>
</dbReference>
<keyword evidence="1" id="KW-0812">Transmembrane</keyword>
<evidence type="ECO:0000313" key="2">
    <source>
        <dbReference type="EMBL" id="HIZ41017.1"/>
    </source>
</evidence>
<keyword evidence="1" id="KW-0472">Membrane</keyword>
<name>A0A9D2J9E9_9FIRM</name>
<dbReference type="AlphaFoldDB" id="A0A9D2J9E9"/>
<reference evidence="2" key="2">
    <citation type="submission" date="2021-04" db="EMBL/GenBank/DDBJ databases">
        <authorList>
            <person name="Gilroy R."/>
        </authorList>
    </citation>
    <scope>NUCLEOTIDE SEQUENCE</scope>
    <source>
        <strain evidence="2">ChiSxjej1B13-11774</strain>
    </source>
</reference>
<accession>A0A9D2J9E9</accession>
<sequence length="54" mass="5739">MAATAMAVYLLAAIVALNLLATMAAILLENWLLGLYFRLEGEADGNTAKNPNCI</sequence>
<gene>
    <name evidence="2" type="ORF">H9811_00475</name>
</gene>
<dbReference type="EMBL" id="DXBP01000002">
    <property type="protein sequence ID" value="HIZ41017.1"/>
    <property type="molecule type" value="Genomic_DNA"/>
</dbReference>
<organism evidence="2 3">
    <name type="scientific">Candidatus Gemmiger excrementigallinarum</name>
    <dbReference type="NCBI Taxonomy" id="2838609"/>
    <lineage>
        <taxon>Bacteria</taxon>
        <taxon>Bacillati</taxon>
        <taxon>Bacillota</taxon>
        <taxon>Clostridia</taxon>
        <taxon>Eubacteriales</taxon>
        <taxon>Gemmiger</taxon>
    </lineage>
</organism>
<protein>
    <submittedName>
        <fullName evidence="2">Uncharacterized protein</fullName>
    </submittedName>
</protein>
<evidence type="ECO:0000313" key="3">
    <source>
        <dbReference type="Proteomes" id="UP000824048"/>
    </source>
</evidence>
<keyword evidence="1" id="KW-1133">Transmembrane helix</keyword>